<sequence length="216" mass="21508">MAAVAAGAVAAAALVAGGVLYALGDDGDDGGRPAAAGSSAASATGTPSAPPSSPAAGPSGTEDPGRGAPLGGGPGDGSDEPDASSSPTDSGTDSSAPAVPYVALEPGQCFDHPGLDSTVTRVEIRSCDGPHDGEVIANETLTGTFGTEQEIQQKALGLCRADAEKRLADLPRDKTFYYYALYPSRETYARGQDRVSCSLTLSASVDGPKLQEPLPG</sequence>
<dbReference type="RefSeq" id="WP_197988067.1">
    <property type="nucleotide sequence ID" value="NZ_JACYXC010000001.1"/>
</dbReference>
<gene>
    <name evidence="2" type="ORF">IHE55_05900</name>
</gene>
<feature type="region of interest" description="Disordered" evidence="1">
    <location>
        <begin position="21"/>
        <end position="100"/>
    </location>
</feature>
<evidence type="ECO:0000256" key="1">
    <source>
        <dbReference type="SAM" id="MobiDB-lite"/>
    </source>
</evidence>
<reference evidence="2 3" key="1">
    <citation type="submission" date="2020-09" db="EMBL/GenBank/DDBJ databases">
        <title>Biosynthesis of the nuclear factor of activated T cells inhibitor NFAT-133 and its congeners in Streptomyces pactum.</title>
        <authorList>
            <person name="Zhou W."/>
            <person name="Posri P."/>
            <person name="Abugrain M.E."/>
            <person name="Weisberg A.J."/>
            <person name="Chang J.H."/>
            <person name="Mahmud T."/>
        </authorList>
    </citation>
    <scope>NUCLEOTIDE SEQUENCE [LARGE SCALE GENOMIC DNA]</scope>
    <source>
        <strain evidence="2 3">ATCC 27456</strain>
    </source>
</reference>
<feature type="compositionally biased region" description="Low complexity" evidence="1">
    <location>
        <begin position="32"/>
        <end position="47"/>
    </location>
</feature>
<feature type="compositionally biased region" description="Low complexity" evidence="1">
    <location>
        <begin position="83"/>
        <end position="97"/>
    </location>
</feature>
<evidence type="ECO:0008006" key="4">
    <source>
        <dbReference type="Google" id="ProtNLM"/>
    </source>
</evidence>
<accession>A0ABS0NGN3</accession>
<keyword evidence="3" id="KW-1185">Reference proteome</keyword>
<comment type="caution">
    <text evidence="2">The sequence shown here is derived from an EMBL/GenBank/DDBJ whole genome shotgun (WGS) entry which is preliminary data.</text>
</comment>
<evidence type="ECO:0000313" key="3">
    <source>
        <dbReference type="Proteomes" id="UP000807371"/>
    </source>
</evidence>
<protein>
    <recommendedName>
        <fullName evidence="4">Septum formation-related domain-containing protein</fullName>
    </recommendedName>
</protein>
<dbReference type="Proteomes" id="UP000807371">
    <property type="component" value="Unassembled WGS sequence"/>
</dbReference>
<name>A0ABS0NGN3_9ACTN</name>
<evidence type="ECO:0000313" key="2">
    <source>
        <dbReference type="EMBL" id="MBH5334358.1"/>
    </source>
</evidence>
<dbReference type="EMBL" id="JACYXC010000001">
    <property type="protein sequence ID" value="MBH5334358.1"/>
    <property type="molecule type" value="Genomic_DNA"/>
</dbReference>
<organism evidence="2 3">
    <name type="scientific">Streptomyces pactum</name>
    <dbReference type="NCBI Taxonomy" id="68249"/>
    <lineage>
        <taxon>Bacteria</taxon>
        <taxon>Bacillati</taxon>
        <taxon>Actinomycetota</taxon>
        <taxon>Actinomycetes</taxon>
        <taxon>Kitasatosporales</taxon>
        <taxon>Streptomycetaceae</taxon>
        <taxon>Streptomyces</taxon>
    </lineage>
</organism>
<proteinExistence type="predicted"/>